<dbReference type="Proteomes" id="UP000580250">
    <property type="component" value="Unassembled WGS sequence"/>
</dbReference>
<dbReference type="GO" id="GO:0030943">
    <property type="term" value="F:mitochondrion targeting sequence binding"/>
    <property type="evidence" value="ECO:0007669"/>
    <property type="project" value="TreeGrafter"/>
</dbReference>
<evidence type="ECO:0000256" key="2">
    <source>
        <dbReference type="ARBA" id="ARBA00008444"/>
    </source>
</evidence>
<dbReference type="GO" id="GO:0045039">
    <property type="term" value="P:protein insertion into mitochondrial inner membrane"/>
    <property type="evidence" value="ECO:0007669"/>
    <property type="project" value="UniProtKB-UniRule"/>
</dbReference>
<keyword evidence="7 9" id="KW-0472">Membrane</keyword>
<feature type="transmembrane region" description="Helical" evidence="9">
    <location>
        <begin position="99"/>
        <end position="120"/>
    </location>
</feature>
<dbReference type="EMBL" id="CAJEWN010000563">
    <property type="protein sequence ID" value="CAD2185864.1"/>
    <property type="molecule type" value="Genomic_DNA"/>
</dbReference>
<dbReference type="GO" id="GO:0008320">
    <property type="term" value="F:protein transmembrane transporter activity"/>
    <property type="evidence" value="ECO:0007669"/>
    <property type="project" value="UniProtKB-UniRule"/>
</dbReference>
<evidence type="ECO:0000256" key="1">
    <source>
        <dbReference type="ARBA" id="ARBA00004448"/>
    </source>
</evidence>
<evidence type="ECO:0000313" key="10">
    <source>
        <dbReference type="EMBL" id="CAD2185864.1"/>
    </source>
</evidence>
<comment type="subcellular location">
    <subcellularLocation>
        <location evidence="1 9">Mitochondrion inner membrane</location>
        <topology evidence="1 9">Multi-pass membrane protein</topology>
    </subcellularLocation>
</comment>
<dbReference type="PANTHER" id="PTHR14110:SF0">
    <property type="entry name" value="MITOCHONDRIAL IMPORT INNER MEMBRANE TRANSLOCASE SUBUNIT TIM22"/>
    <property type="match status" value="1"/>
</dbReference>
<dbReference type="PANTHER" id="PTHR14110">
    <property type="entry name" value="MITOCHONDRIAL IMPORT INNER MEMBRANE TRANSLOCASE SUBUNIT TIM22"/>
    <property type="match status" value="1"/>
</dbReference>
<comment type="similarity">
    <text evidence="2 9">Belongs to the Tim17/Tim22/Tim23 family.</text>
</comment>
<organism evidence="10 11">
    <name type="scientific">Meloidogyne enterolobii</name>
    <name type="common">Root-knot nematode worm</name>
    <name type="synonym">Meloidogyne mayaguensis</name>
    <dbReference type="NCBI Taxonomy" id="390850"/>
    <lineage>
        <taxon>Eukaryota</taxon>
        <taxon>Metazoa</taxon>
        <taxon>Ecdysozoa</taxon>
        <taxon>Nematoda</taxon>
        <taxon>Chromadorea</taxon>
        <taxon>Rhabditida</taxon>
        <taxon>Tylenchina</taxon>
        <taxon>Tylenchomorpha</taxon>
        <taxon>Tylenchoidea</taxon>
        <taxon>Meloidogynidae</taxon>
        <taxon>Meloidogyninae</taxon>
        <taxon>Meloidogyne</taxon>
    </lineage>
</organism>
<evidence type="ECO:0000313" key="11">
    <source>
        <dbReference type="Proteomes" id="UP000580250"/>
    </source>
</evidence>
<comment type="subunit">
    <text evidence="9">Component of the TIM22 complex.</text>
</comment>
<dbReference type="InterPro" id="IPR039175">
    <property type="entry name" value="TIM22"/>
</dbReference>
<keyword evidence="3 9" id="KW-0812">Transmembrane</keyword>
<reference evidence="10 11" key="1">
    <citation type="submission" date="2020-08" db="EMBL/GenBank/DDBJ databases">
        <authorList>
            <person name="Koutsovoulos G."/>
            <person name="Danchin GJ E."/>
        </authorList>
    </citation>
    <scope>NUCLEOTIDE SEQUENCE [LARGE SCALE GENOMIC DNA]</scope>
</reference>
<name>A0A6V7WFV6_MELEN</name>
<dbReference type="GO" id="GO:0042721">
    <property type="term" value="C:TIM22 mitochondrial import inner membrane insertion complex"/>
    <property type="evidence" value="ECO:0007669"/>
    <property type="project" value="UniProtKB-UniRule"/>
</dbReference>
<accession>A0A6V7WFV6</accession>
<evidence type="ECO:0000256" key="4">
    <source>
        <dbReference type="ARBA" id="ARBA00022792"/>
    </source>
</evidence>
<keyword evidence="9" id="KW-0653">Protein transport</keyword>
<evidence type="ECO:0000256" key="7">
    <source>
        <dbReference type="ARBA" id="ARBA00023136"/>
    </source>
</evidence>
<keyword evidence="9" id="KW-0811">Translocation</keyword>
<evidence type="ECO:0000256" key="8">
    <source>
        <dbReference type="ARBA" id="ARBA00024713"/>
    </source>
</evidence>
<dbReference type="Pfam" id="PF02466">
    <property type="entry name" value="Tim17"/>
    <property type="match status" value="1"/>
</dbReference>
<sequence>MGSGFGIRPNSSISQLENIFANPFKQQKADSEYSDVIEEEFVYTPSDIVKMLNQLLNEKQLRPWKGLFEERIKASSLPAFALPPMGPEEQAMMTLMENCAVKAVITSVLGAAMGLAFGLFTASMDPSFAVSKDPSKPLTLRETWTEMRSRMRNYSRQFASIGLMFSGTECLLETVRAKSDWKNGTFSGAIVGGLLGFRAGLKPAILGAAGFSAFSTAIEFYMRR</sequence>
<keyword evidence="5 9" id="KW-1133">Transmembrane helix</keyword>
<gene>
    <name evidence="10" type="ORF">MENT_LOCUS38319</name>
</gene>
<comment type="function">
    <text evidence="8 9">Essential core component of the TIM22 complex, a complex that mediates the import and insertion of multi-pass transmembrane proteins into the mitochondrial inner membrane. In the TIM22 complex, it constitutes the voltage-activated and signal-gated channel. Forms a twin-pore translocase that uses the membrane potential as external driving force in 2 voltage-dependent steps.</text>
</comment>
<keyword evidence="9" id="KW-0813">Transport</keyword>
<comment type="caution">
    <text evidence="10">The sequence shown here is derived from an EMBL/GenBank/DDBJ whole genome shotgun (WGS) entry which is preliminary data.</text>
</comment>
<dbReference type="AlphaFoldDB" id="A0A6V7WFV6"/>
<evidence type="ECO:0000256" key="6">
    <source>
        <dbReference type="ARBA" id="ARBA00023128"/>
    </source>
</evidence>
<evidence type="ECO:0000256" key="3">
    <source>
        <dbReference type="ARBA" id="ARBA00022692"/>
    </source>
</evidence>
<evidence type="ECO:0000256" key="5">
    <source>
        <dbReference type="ARBA" id="ARBA00022989"/>
    </source>
</evidence>
<protein>
    <recommendedName>
        <fullName evidence="9">Mitochondrial import inner membrane translocase subunit TIM22</fullName>
    </recommendedName>
</protein>
<keyword evidence="4 9" id="KW-0999">Mitochondrion inner membrane</keyword>
<dbReference type="OrthoDB" id="75343at2759"/>
<keyword evidence="6 9" id="KW-0496">Mitochondrion</keyword>
<feature type="transmembrane region" description="Helical" evidence="9">
    <location>
        <begin position="204"/>
        <end position="222"/>
    </location>
</feature>
<proteinExistence type="inferred from homology"/>
<evidence type="ECO:0000256" key="9">
    <source>
        <dbReference type="RuleBase" id="RU367038"/>
    </source>
</evidence>